<dbReference type="PROSITE" id="PS50850">
    <property type="entry name" value="MFS"/>
    <property type="match status" value="1"/>
</dbReference>
<feature type="transmembrane region" description="Helical" evidence="7">
    <location>
        <begin position="339"/>
        <end position="361"/>
    </location>
</feature>
<feature type="transmembrane region" description="Helical" evidence="7">
    <location>
        <begin position="286"/>
        <end position="305"/>
    </location>
</feature>
<dbReference type="CDD" id="cd06173">
    <property type="entry name" value="MFS_MefA_like"/>
    <property type="match status" value="1"/>
</dbReference>
<protein>
    <submittedName>
        <fullName evidence="9">MFS family permease</fullName>
    </submittedName>
</protein>
<evidence type="ECO:0000313" key="10">
    <source>
        <dbReference type="Proteomes" id="UP000578819"/>
    </source>
</evidence>
<name>A0A7W7SNT5_9ACTN</name>
<evidence type="ECO:0000256" key="1">
    <source>
        <dbReference type="ARBA" id="ARBA00004651"/>
    </source>
</evidence>
<feature type="transmembrane region" description="Helical" evidence="7">
    <location>
        <begin position="98"/>
        <end position="115"/>
    </location>
</feature>
<dbReference type="SUPFAM" id="SSF103473">
    <property type="entry name" value="MFS general substrate transporter"/>
    <property type="match status" value="1"/>
</dbReference>
<evidence type="ECO:0000259" key="8">
    <source>
        <dbReference type="PROSITE" id="PS50850"/>
    </source>
</evidence>
<dbReference type="EMBL" id="JACHJW010000001">
    <property type="protein sequence ID" value="MBB4958168.1"/>
    <property type="molecule type" value="Genomic_DNA"/>
</dbReference>
<evidence type="ECO:0000256" key="3">
    <source>
        <dbReference type="ARBA" id="ARBA00022692"/>
    </source>
</evidence>
<dbReference type="Pfam" id="PF07690">
    <property type="entry name" value="MFS_1"/>
    <property type="match status" value="1"/>
</dbReference>
<comment type="caution">
    <text evidence="9">The sequence shown here is derived from an EMBL/GenBank/DDBJ whole genome shotgun (WGS) entry which is preliminary data.</text>
</comment>
<keyword evidence="2" id="KW-1003">Cell membrane</keyword>
<dbReference type="GO" id="GO:0022857">
    <property type="term" value="F:transmembrane transporter activity"/>
    <property type="evidence" value="ECO:0007669"/>
    <property type="project" value="InterPro"/>
</dbReference>
<dbReference type="InterPro" id="IPR036259">
    <property type="entry name" value="MFS_trans_sf"/>
</dbReference>
<dbReference type="PANTHER" id="PTHR23513:SF6">
    <property type="entry name" value="MAJOR FACILITATOR SUPERFAMILY ASSOCIATED DOMAIN-CONTAINING PROTEIN"/>
    <property type="match status" value="1"/>
</dbReference>
<dbReference type="Gene3D" id="1.20.1250.20">
    <property type="entry name" value="MFS general substrate transporter like domains"/>
    <property type="match status" value="1"/>
</dbReference>
<feature type="transmembrane region" description="Helical" evidence="7">
    <location>
        <begin position="193"/>
        <end position="215"/>
    </location>
</feature>
<feature type="transmembrane region" description="Helical" evidence="7">
    <location>
        <begin position="373"/>
        <end position="395"/>
    </location>
</feature>
<feature type="transmembrane region" description="Helical" evidence="7">
    <location>
        <begin position="31"/>
        <end position="55"/>
    </location>
</feature>
<feature type="transmembrane region" description="Helical" evidence="7">
    <location>
        <begin position="67"/>
        <end position="86"/>
    </location>
</feature>
<organism evidence="9 10">
    <name type="scientific">Micromonospora polyrhachis</name>
    <dbReference type="NCBI Taxonomy" id="1282883"/>
    <lineage>
        <taxon>Bacteria</taxon>
        <taxon>Bacillati</taxon>
        <taxon>Actinomycetota</taxon>
        <taxon>Actinomycetes</taxon>
        <taxon>Micromonosporales</taxon>
        <taxon>Micromonosporaceae</taxon>
        <taxon>Micromonospora</taxon>
    </lineage>
</organism>
<evidence type="ECO:0000313" key="9">
    <source>
        <dbReference type="EMBL" id="MBB4958168.1"/>
    </source>
</evidence>
<keyword evidence="4 7" id="KW-1133">Transmembrane helix</keyword>
<accession>A0A7W7SNT5</accession>
<reference evidence="9 10" key="1">
    <citation type="submission" date="2020-08" db="EMBL/GenBank/DDBJ databases">
        <title>Sequencing the genomes of 1000 actinobacteria strains.</title>
        <authorList>
            <person name="Klenk H.-P."/>
        </authorList>
    </citation>
    <scope>NUCLEOTIDE SEQUENCE [LARGE SCALE GENOMIC DNA]</scope>
    <source>
        <strain evidence="9 10">DSM 45886</strain>
    </source>
</reference>
<comment type="subcellular location">
    <subcellularLocation>
        <location evidence="1">Cell membrane</location>
        <topology evidence="1">Multi-pass membrane protein</topology>
    </subcellularLocation>
</comment>
<proteinExistence type="predicted"/>
<dbReference type="Proteomes" id="UP000578819">
    <property type="component" value="Unassembled WGS sequence"/>
</dbReference>
<dbReference type="AlphaFoldDB" id="A0A7W7SNT5"/>
<dbReference type="GO" id="GO:0005886">
    <property type="term" value="C:plasma membrane"/>
    <property type="evidence" value="ECO:0007669"/>
    <property type="project" value="UniProtKB-SubCell"/>
</dbReference>
<keyword evidence="3 7" id="KW-0812">Transmembrane</keyword>
<dbReference type="PANTHER" id="PTHR23513">
    <property type="entry name" value="INTEGRAL MEMBRANE EFFLUX PROTEIN-RELATED"/>
    <property type="match status" value="1"/>
</dbReference>
<keyword evidence="5 7" id="KW-0472">Membrane</keyword>
<feature type="transmembrane region" description="Helical" evidence="7">
    <location>
        <begin position="401"/>
        <end position="422"/>
    </location>
</feature>
<evidence type="ECO:0000256" key="2">
    <source>
        <dbReference type="ARBA" id="ARBA00022475"/>
    </source>
</evidence>
<dbReference type="InterPro" id="IPR011701">
    <property type="entry name" value="MFS"/>
</dbReference>
<dbReference type="RefSeq" id="WP_184534305.1">
    <property type="nucleotide sequence ID" value="NZ_JACHJW010000001.1"/>
</dbReference>
<evidence type="ECO:0000256" key="7">
    <source>
        <dbReference type="SAM" id="Phobius"/>
    </source>
</evidence>
<evidence type="ECO:0000256" key="5">
    <source>
        <dbReference type="ARBA" id="ARBA00023136"/>
    </source>
</evidence>
<feature type="transmembrane region" description="Helical" evidence="7">
    <location>
        <begin position="168"/>
        <end position="187"/>
    </location>
</feature>
<feature type="transmembrane region" description="Helical" evidence="7">
    <location>
        <begin position="250"/>
        <end position="274"/>
    </location>
</feature>
<evidence type="ECO:0000256" key="6">
    <source>
        <dbReference type="SAM" id="MobiDB-lite"/>
    </source>
</evidence>
<keyword evidence="10" id="KW-1185">Reference proteome</keyword>
<feature type="region of interest" description="Disordered" evidence="6">
    <location>
        <begin position="1"/>
        <end position="21"/>
    </location>
</feature>
<feature type="domain" description="Major facilitator superfamily (MFS) profile" evidence="8">
    <location>
        <begin position="30"/>
        <end position="428"/>
    </location>
</feature>
<gene>
    <name evidence="9" type="ORF">FHR38_001901</name>
</gene>
<dbReference type="InterPro" id="IPR020846">
    <property type="entry name" value="MFS_dom"/>
</dbReference>
<evidence type="ECO:0000256" key="4">
    <source>
        <dbReference type="ARBA" id="ARBA00022989"/>
    </source>
</evidence>
<feature type="transmembrane region" description="Helical" evidence="7">
    <location>
        <begin position="312"/>
        <end position="333"/>
    </location>
</feature>
<feature type="transmembrane region" description="Helical" evidence="7">
    <location>
        <begin position="121"/>
        <end position="139"/>
    </location>
</feature>
<sequence>MDTTTSDTTTAAGTTGDTTTAAAARRNSRGLVGLLIAETISLVGSRMSLVALPWFTLATTGSATKTGLVAFAEMLPYVVACALGGPLIDRIGARRMSVVTDLGSGLALAAIPLLYRADLLAFSVLLAVVAGVGWLRGLGDTAKRVVFPKTVAASGMSLTRATSLHDGLSRLSTLLGAPLAGLLIAALDAPTVLLIDAATFVVGAVVVALLVPVVLPGPSDEERKTTDREPYLMALRTGFRFLRQDRLIRGLVVMLFVTNLADAAYNSVLAPIWAKEIIGSPTALGFFSASFAVGAVLGNIVFTTIAPKVPRFAVFTVGFLIAGAPRFVVLALVEQLWVIYLVAFIAGLSIAAVNPILGALSYERIPEHLQARVLGLTHAVSWAGIPLGSLLAGLAVQGLRLPAASLLFGLAYLVVTLLPLVSPVWRTMDRLRDSVRGVERVGEQVSEG</sequence>